<protein>
    <submittedName>
        <fullName evidence="6">Cytochrome oxidase biogenesis protein Sco1/SenC/PrrC, putative copper metallochaperone</fullName>
    </submittedName>
    <submittedName>
        <fullName evidence="7">Protein SCO1/2</fullName>
    </submittedName>
</protein>
<organism evidence="6 8">
    <name type="scientific">Archangium gephyra</name>
    <dbReference type="NCBI Taxonomy" id="48"/>
    <lineage>
        <taxon>Bacteria</taxon>
        <taxon>Pseudomonadati</taxon>
        <taxon>Myxococcota</taxon>
        <taxon>Myxococcia</taxon>
        <taxon>Myxococcales</taxon>
        <taxon>Cystobacterineae</taxon>
        <taxon>Archangiaceae</taxon>
        <taxon>Archangium</taxon>
    </lineage>
</organism>
<dbReference type="Pfam" id="PF04314">
    <property type="entry name" value="PCuAC"/>
    <property type="match status" value="1"/>
</dbReference>
<evidence type="ECO:0000256" key="4">
    <source>
        <dbReference type="PIRSR" id="PIRSR603782-2"/>
    </source>
</evidence>
<keyword evidence="9" id="KW-1185">Reference proteome</keyword>
<evidence type="ECO:0000313" key="6">
    <source>
        <dbReference type="EMBL" id="AKJ03208.1"/>
    </source>
</evidence>
<keyword evidence="2 3" id="KW-0186">Copper</keyword>
<dbReference type="InterPro" id="IPR007410">
    <property type="entry name" value="LpqE-like"/>
</dbReference>
<evidence type="ECO:0000256" key="1">
    <source>
        <dbReference type="ARBA" id="ARBA00010996"/>
    </source>
</evidence>
<evidence type="ECO:0000313" key="8">
    <source>
        <dbReference type="Proteomes" id="UP000035579"/>
    </source>
</evidence>
<dbReference type="PANTHER" id="PTHR36302:SF1">
    <property type="entry name" value="COPPER CHAPERONE PCU(A)C"/>
    <property type="match status" value="1"/>
</dbReference>
<dbReference type="PROSITE" id="PS51257">
    <property type="entry name" value="PROKAR_LIPOPROTEIN"/>
    <property type="match status" value="1"/>
</dbReference>
<dbReference type="SUPFAM" id="SSF110087">
    <property type="entry name" value="DR1885-like metal-binding protein"/>
    <property type="match status" value="1"/>
</dbReference>
<evidence type="ECO:0000259" key="5">
    <source>
        <dbReference type="PROSITE" id="PS51352"/>
    </source>
</evidence>
<reference evidence="6 8" key="1">
    <citation type="submission" date="2015-05" db="EMBL/GenBank/DDBJ databases">
        <title>Genome assembly of Archangium gephyra DSM 2261.</title>
        <authorList>
            <person name="Sharma G."/>
            <person name="Subramanian S."/>
        </authorList>
    </citation>
    <scope>NUCLEOTIDE SEQUENCE [LARGE SCALE GENOMIC DNA]</scope>
    <source>
        <strain evidence="6 8">DSM 2261</strain>
    </source>
</reference>
<dbReference type="Gene3D" id="3.40.30.10">
    <property type="entry name" value="Glutaredoxin"/>
    <property type="match status" value="1"/>
</dbReference>
<evidence type="ECO:0000313" key="9">
    <source>
        <dbReference type="Proteomes" id="UP000256345"/>
    </source>
</evidence>
<dbReference type="Proteomes" id="UP000256345">
    <property type="component" value="Unassembled WGS sequence"/>
</dbReference>
<dbReference type="Proteomes" id="UP000035579">
    <property type="component" value="Chromosome"/>
</dbReference>
<dbReference type="EMBL" id="CP011509">
    <property type="protein sequence ID" value="AKJ03208.1"/>
    <property type="molecule type" value="Genomic_DNA"/>
</dbReference>
<sequence>MGGRRVQGTMEGARRLLPALAVVLLVAGCRKERGEDFAVVPVQSAPALEASRASGGVFRLSEQRGKVVLLSFGYTACPDVCPTTLSQLQRLHKQLGEAARDVEVVFVSVDPERDSAPQLETYVHAFNPRFTGLRLDAEALAPVLSAWRVTATRRYPDSARYREHPFTGDMPYTVDHTGAFFLVDKAGALRARMPYTVSVERLQQEVERLLSEEGTPAAGVRVEKARARLTPARVGAVYLTLVNTSGREDRLVSAESTTAAKVELHEVIAQGELLQMHPRPEGFVVPAKSRVELAPGGKHLMLYALQGTPASLPLTLHFEKAGTVQLTVPVSAPGADEP</sequence>
<feature type="disulfide bond" description="Redox-active" evidence="4">
    <location>
        <begin position="77"/>
        <end position="81"/>
    </location>
</feature>
<evidence type="ECO:0000256" key="3">
    <source>
        <dbReference type="PIRSR" id="PIRSR603782-1"/>
    </source>
</evidence>
<dbReference type="RefSeq" id="WP_245682572.1">
    <property type="nucleotide sequence ID" value="NZ_CP011509.1"/>
</dbReference>
<dbReference type="InterPro" id="IPR036182">
    <property type="entry name" value="PCuAC_sf"/>
</dbReference>
<dbReference type="EMBL" id="QUMU01000018">
    <property type="protein sequence ID" value="REG22918.1"/>
    <property type="molecule type" value="Genomic_DNA"/>
</dbReference>
<dbReference type="AlphaFoldDB" id="A0AAC8TEQ4"/>
<keyword evidence="3" id="KW-0479">Metal-binding</keyword>
<dbReference type="CDD" id="cd02968">
    <property type="entry name" value="SCO"/>
    <property type="match status" value="1"/>
</dbReference>
<proteinExistence type="inferred from homology"/>
<name>A0AAC8TEQ4_9BACT</name>
<dbReference type="PROSITE" id="PS51352">
    <property type="entry name" value="THIOREDOXIN_2"/>
    <property type="match status" value="1"/>
</dbReference>
<dbReference type="InterPro" id="IPR036249">
    <property type="entry name" value="Thioredoxin-like_sf"/>
</dbReference>
<evidence type="ECO:0000256" key="2">
    <source>
        <dbReference type="ARBA" id="ARBA00023008"/>
    </source>
</evidence>
<dbReference type="KEGG" id="age:AA314_04834"/>
<dbReference type="PANTHER" id="PTHR36302">
    <property type="entry name" value="BLR7088 PROTEIN"/>
    <property type="match status" value="1"/>
</dbReference>
<feature type="binding site" evidence="3">
    <location>
        <position position="77"/>
    </location>
    <ligand>
        <name>Cu cation</name>
        <dbReference type="ChEBI" id="CHEBI:23378"/>
    </ligand>
</feature>
<accession>A0AAC8TEQ4</accession>
<dbReference type="Pfam" id="PF02630">
    <property type="entry name" value="SCO1-SenC"/>
    <property type="match status" value="1"/>
</dbReference>
<feature type="binding site" evidence="3">
    <location>
        <position position="176"/>
    </location>
    <ligand>
        <name>Cu cation</name>
        <dbReference type="ChEBI" id="CHEBI:23378"/>
    </ligand>
</feature>
<dbReference type="Gene3D" id="2.60.40.1890">
    <property type="entry name" value="PCu(A)C copper chaperone"/>
    <property type="match status" value="1"/>
</dbReference>
<evidence type="ECO:0000313" key="7">
    <source>
        <dbReference type="EMBL" id="REG22918.1"/>
    </source>
</evidence>
<feature type="binding site" evidence="3">
    <location>
        <position position="81"/>
    </location>
    <ligand>
        <name>Cu cation</name>
        <dbReference type="ChEBI" id="CHEBI:23378"/>
    </ligand>
</feature>
<dbReference type="SUPFAM" id="SSF52833">
    <property type="entry name" value="Thioredoxin-like"/>
    <property type="match status" value="1"/>
</dbReference>
<dbReference type="GO" id="GO:0046872">
    <property type="term" value="F:metal ion binding"/>
    <property type="evidence" value="ECO:0007669"/>
    <property type="project" value="UniProtKB-KW"/>
</dbReference>
<feature type="domain" description="Thioredoxin" evidence="5">
    <location>
        <begin position="39"/>
        <end position="211"/>
    </location>
</feature>
<reference evidence="7 9" key="2">
    <citation type="submission" date="2018-08" db="EMBL/GenBank/DDBJ databases">
        <title>Genomic Encyclopedia of Archaeal and Bacterial Type Strains, Phase II (KMG-II): from individual species to whole genera.</title>
        <authorList>
            <person name="Goeker M."/>
        </authorList>
    </citation>
    <scope>NUCLEOTIDE SEQUENCE [LARGE SCALE GENOMIC DNA]</scope>
    <source>
        <strain evidence="7 9">DSM 2261</strain>
    </source>
</reference>
<dbReference type="InterPro" id="IPR013766">
    <property type="entry name" value="Thioredoxin_domain"/>
</dbReference>
<gene>
    <name evidence="6" type="ORF">AA314_04834</name>
    <name evidence="7" type="ORF">ATI61_118123</name>
</gene>
<dbReference type="InterPro" id="IPR058248">
    <property type="entry name" value="Lxx211020-like"/>
</dbReference>
<dbReference type="InterPro" id="IPR003782">
    <property type="entry name" value="SCO1/SenC"/>
</dbReference>
<comment type="similarity">
    <text evidence="1">Belongs to the SCO1/2 family.</text>
</comment>
<keyword evidence="4" id="KW-1015">Disulfide bond</keyword>